<evidence type="ECO:0000313" key="2">
    <source>
        <dbReference type="EMBL" id="MBU3814794.1"/>
    </source>
</evidence>
<proteinExistence type="predicted"/>
<reference evidence="2" key="1">
    <citation type="journal article" date="2021" name="PeerJ">
        <title>Extensive microbial diversity within the chicken gut microbiome revealed by metagenomics and culture.</title>
        <authorList>
            <person name="Gilroy R."/>
            <person name="Ravi A."/>
            <person name="Getino M."/>
            <person name="Pursley I."/>
            <person name="Horton D.L."/>
            <person name="Alikhan N.F."/>
            <person name="Baker D."/>
            <person name="Gharbi K."/>
            <person name="Hall N."/>
            <person name="Watson M."/>
            <person name="Adriaenssens E.M."/>
            <person name="Foster-Nyarko E."/>
            <person name="Jarju S."/>
            <person name="Secka A."/>
            <person name="Antonio M."/>
            <person name="Oren A."/>
            <person name="Chaudhuri R.R."/>
            <person name="La Ragione R."/>
            <person name="Hildebrand F."/>
            <person name="Pallen M.J."/>
        </authorList>
    </citation>
    <scope>NUCLEOTIDE SEQUENCE</scope>
    <source>
        <strain evidence="2">B3-3758</strain>
    </source>
</reference>
<dbReference type="EMBL" id="JAHLFO010000135">
    <property type="protein sequence ID" value="MBU3814794.1"/>
    <property type="molecule type" value="Genomic_DNA"/>
</dbReference>
<dbReference type="Proteomes" id="UP000824236">
    <property type="component" value="Unassembled WGS sequence"/>
</dbReference>
<accession>A0A9E2KIW3</accession>
<feature type="transmembrane region" description="Helical" evidence="1">
    <location>
        <begin position="40"/>
        <end position="59"/>
    </location>
</feature>
<sequence>MKKILSKLWMRCAILFILLLALNAVRWRLFPGDDPEGGNLLVNVVMAGGITGMYAVTALRLRRNRRYKEDVQRRLNNE</sequence>
<comment type="caution">
    <text evidence="2">The sequence shown here is derived from an EMBL/GenBank/DDBJ whole genome shotgun (WGS) entry which is preliminary data.</text>
</comment>
<dbReference type="AlphaFoldDB" id="A0A9E2KIW3"/>
<protein>
    <submittedName>
        <fullName evidence="2">Uncharacterized protein</fullName>
    </submittedName>
</protein>
<evidence type="ECO:0000256" key="1">
    <source>
        <dbReference type="SAM" id="Phobius"/>
    </source>
</evidence>
<reference evidence="2" key="2">
    <citation type="submission" date="2021-04" db="EMBL/GenBank/DDBJ databases">
        <authorList>
            <person name="Gilroy R."/>
        </authorList>
    </citation>
    <scope>NUCLEOTIDE SEQUENCE</scope>
    <source>
        <strain evidence="2">B3-3758</strain>
    </source>
</reference>
<keyword evidence="1" id="KW-1133">Transmembrane helix</keyword>
<organism evidence="2 3">
    <name type="scientific">Candidatus Bacteroides intestinipullorum</name>
    <dbReference type="NCBI Taxonomy" id="2838471"/>
    <lineage>
        <taxon>Bacteria</taxon>
        <taxon>Pseudomonadati</taxon>
        <taxon>Bacteroidota</taxon>
        <taxon>Bacteroidia</taxon>
        <taxon>Bacteroidales</taxon>
        <taxon>Bacteroidaceae</taxon>
        <taxon>Bacteroides</taxon>
    </lineage>
</organism>
<keyword evidence="1" id="KW-0472">Membrane</keyword>
<keyword evidence="1" id="KW-0812">Transmembrane</keyword>
<evidence type="ECO:0000313" key="3">
    <source>
        <dbReference type="Proteomes" id="UP000824236"/>
    </source>
</evidence>
<name>A0A9E2KIW3_9BACE</name>
<gene>
    <name evidence="2" type="ORF">H9791_09905</name>
</gene>